<dbReference type="InterPro" id="IPR004852">
    <property type="entry name" value="Di-haem_cyt_c_peroxidsae"/>
</dbReference>
<evidence type="ECO:0000256" key="3">
    <source>
        <dbReference type="ARBA" id="ARBA00022617"/>
    </source>
</evidence>
<evidence type="ECO:0000259" key="12">
    <source>
        <dbReference type="PROSITE" id="PS51352"/>
    </source>
</evidence>
<accession>A0ABT1TNH8</accession>
<evidence type="ECO:0000313" key="13">
    <source>
        <dbReference type="EMBL" id="MCQ8116301.1"/>
    </source>
</evidence>
<keyword evidence="14" id="KW-1185">Reference proteome</keyword>
<protein>
    <submittedName>
        <fullName evidence="13">SCO family protein</fullName>
    </submittedName>
</protein>
<dbReference type="InterPro" id="IPR003782">
    <property type="entry name" value="SCO1/SenC"/>
</dbReference>
<dbReference type="Proteomes" id="UP001524570">
    <property type="component" value="Unassembled WGS sequence"/>
</dbReference>
<gene>
    <name evidence="13" type="ORF">NP589_02610</name>
</gene>
<dbReference type="PANTHER" id="PTHR30600">
    <property type="entry name" value="CYTOCHROME C PEROXIDASE-RELATED"/>
    <property type="match status" value="1"/>
</dbReference>
<dbReference type="InterPro" id="IPR036909">
    <property type="entry name" value="Cyt_c-like_dom_sf"/>
</dbReference>
<keyword evidence="4 9" id="KW-0479">Metal-binding</keyword>
<dbReference type="InterPro" id="IPR009056">
    <property type="entry name" value="Cyt_c-like_dom"/>
</dbReference>
<dbReference type="InterPro" id="IPR013766">
    <property type="entry name" value="Thioredoxin_domain"/>
</dbReference>
<sequence>MKLLLLFGILLITTHANAQENKPLAPGYTELPFKPAKPGSYTLPIITQAANGEVITSNNQPKQLHILMGDKIVILSFIYAACSDVNGCPLATQVLHKISRQLQKQPELADKLRLLTLSFNPAQDTPEMMRHYGEGFKTGNFDWQFLTTRDEAALQPILDGYQQNVQKVYDDKGQFTGTFSHLLRVYLIDKDKNVRNIYSVDFLHADTLINDVLNLLADAKPQAKVQAANPEMLFQPGDNKQNYQQADYQTRSLALAQRRGQPANLLALAQKPPLGLPKLPVPKDNPLTQAKIALGRKLFYDRRLSLNNTFSCAICHIPEQGFSNNEMTTAVGIEGRSVRRNSPSLYNVGYAQLLFHDGRENSLEQQAWGPLLAHNEMANPSIAYVVDKLKASVDYRGLFEKAFNKGPTMETIGQALASYQRTLNAADSPFDRWYFGRQKGALSEPAQRGFALFTGKAACSTCHSIGEKTALFTDQKRHNTGIGYTESMQRSPEKHRVQVAPGVFVDVNSDNLKGLNTEKANDLGYYEISQNPADRWAYKTPSLRNVALSAPYMHNGSLPTLADVVKFYNQGGAANENLSPLLKPLALSDREIADLVVFLEALSGGNVSALISDAFAAPVGDSGAMARPTPDPGKGR</sequence>
<evidence type="ECO:0000256" key="5">
    <source>
        <dbReference type="ARBA" id="ARBA00022729"/>
    </source>
</evidence>
<comment type="subcellular location">
    <subcellularLocation>
        <location evidence="1">Cell envelope</location>
    </subcellularLocation>
</comment>
<evidence type="ECO:0000256" key="8">
    <source>
        <dbReference type="ARBA" id="ARBA00023008"/>
    </source>
</evidence>
<dbReference type="RefSeq" id="WP_256605558.1">
    <property type="nucleotide sequence ID" value="NZ_JANIBL010000005.1"/>
</dbReference>
<keyword evidence="3 9" id="KW-0349">Heme</keyword>
<organism evidence="13 14">
    <name type="scientific">Methylomonas rosea</name>
    <dbReference type="NCBI Taxonomy" id="2952227"/>
    <lineage>
        <taxon>Bacteria</taxon>
        <taxon>Pseudomonadati</taxon>
        <taxon>Pseudomonadota</taxon>
        <taxon>Gammaproteobacteria</taxon>
        <taxon>Methylococcales</taxon>
        <taxon>Methylococcaceae</taxon>
        <taxon>Methylomonas</taxon>
    </lineage>
</organism>
<reference evidence="13 14" key="1">
    <citation type="submission" date="2022-07" db="EMBL/GenBank/DDBJ databases">
        <title>Methylomonas rivi sp. nov., Methylomonas rosea sp. nov., Methylomonas aureus sp. nov. and Methylomonas subterranea sp. nov., four novel methanotrophs isolated from a freshwater creek and the deep terrestrial subsurface.</title>
        <authorList>
            <person name="Abin C."/>
            <person name="Sankaranarayanan K."/>
            <person name="Garner C."/>
            <person name="Sindelar R."/>
            <person name="Kotary K."/>
            <person name="Garner R."/>
            <person name="Barclay S."/>
            <person name="Lawson P."/>
            <person name="Krumholz L."/>
        </authorList>
    </citation>
    <scope>NUCLEOTIDE SEQUENCE [LARGE SCALE GENOMIC DNA]</scope>
    <source>
        <strain evidence="13 14">WSC-7</strain>
    </source>
</reference>
<dbReference type="Gene3D" id="1.10.760.10">
    <property type="entry name" value="Cytochrome c-like domain"/>
    <property type="match status" value="2"/>
</dbReference>
<name>A0ABT1TNH8_9GAMM</name>
<evidence type="ECO:0000256" key="6">
    <source>
        <dbReference type="ARBA" id="ARBA00023002"/>
    </source>
</evidence>
<dbReference type="Pfam" id="PF21419">
    <property type="entry name" value="RoxA-like_Cyt-c"/>
    <property type="match status" value="1"/>
</dbReference>
<evidence type="ECO:0000256" key="4">
    <source>
        <dbReference type="ARBA" id="ARBA00022723"/>
    </source>
</evidence>
<dbReference type="SUPFAM" id="SSF52833">
    <property type="entry name" value="Thioredoxin-like"/>
    <property type="match status" value="1"/>
</dbReference>
<keyword evidence="6" id="KW-0560">Oxidoreductase</keyword>
<dbReference type="CDD" id="cd02968">
    <property type="entry name" value="SCO"/>
    <property type="match status" value="1"/>
</dbReference>
<dbReference type="PROSITE" id="PS51007">
    <property type="entry name" value="CYTC"/>
    <property type="match status" value="1"/>
</dbReference>
<evidence type="ECO:0000313" key="14">
    <source>
        <dbReference type="Proteomes" id="UP001524570"/>
    </source>
</evidence>
<dbReference type="EMBL" id="JANIBL010000005">
    <property type="protein sequence ID" value="MCQ8116301.1"/>
    <property type="molecule type" value="Genomic_DNA"/>
</dbReference>
<evidence type="ECO:0000259" key="11">
    <source>
        <dbReference type="PROSITE" id="PS51007"/>
    </source>
</evidence>
<feature type="domain" description="Cytochrome c" evidence="11">
    <location>
        <begin position="444"/>
        <end position="603"/>
    </location>
</feature>
<dbReference type="PROSITE" id="PS51352">
    <property type="entry name" value="THIOREDOXIN_2"/>
    <property type="match status" value="1"/>
</dbReference>
<dbReference type="InterPro" id="IPR051395">
    <property type="entry name" value="Cytochrome_c_Peroxidase/MauG"/>
</dbReference>
<evidence type="ECO:0000256" key="7">
    <source>
        <dbReference type="ARBA" id="ARBA00023004"/>
    </source>
</evidence>
<dbReference type="Pfam" id="PF02630">
    <property type="entry name" value="SCO1-SenC"/>
    <property type="match status" value="1"/>
</dbReference>
<evidence type="ECO:0000256" key="9">
    <source>
        <dbReference type="PROSITE-ProRule" id="PRU00433"/>
    </source>
</evidence>
<keyword evidence="8" id="KW-0186">Copper</keyword>
<comment type="similarity">
    <text evidence="2">Belongs to the SCO1/2 family.</text>
</comment>
<dbReference type="Pfam" id="PF03150">
    <property type="entry name" value="CCP_MauG"/>
    <property type="match status" value="1"/>
</dbReference>
<evidence type="ECO:0000256" key="1">
    <source>
        <dbReference type="ARBA" id="ARBA00004196"/>
    </source>
</evidence>
<feature type="domain" description="Thioredoxin" evidence="12">
    <location>
        <begin position="36"/>
        <end position="217"/>
    </location>
</feature>
<proteinExistence type="inferred from homology"/>
<dbReference type="PANTHER" id="PTHR30600:SF10">
    <property type="entry name" value="BLL6722 PROTEIN"/>
    <property type="match status" value="1"/>
</dbReference>
<evidence type="ECO:0000256" key="10">
    <source>
        <dbReference type="SAM" id="SignalP"/>
    </source>
</evidence>
<feature type="chain" id="PRO_5045287616" evidence="10">
    <location>
        <begin position="19"/>
        <end position="636"/>
    </location>
</feature>
<evidence type="ECO:0000256" key="2">
    <source>
        <dbReference type="ARBA" id="ARBA00010996"/>
    </source>
</evidence>
<comment type="caution">
    <text evidence="13">The sequence shown here is derived from an EMBL/GenBank/DDBJ whole genome shotgun (WGS) entry which is preliminary data.</text>
</comment>
<dbReference type="SUPFAM" id="SSF46626">
    <property type="entry name" value="Cytochrome c"/>
    <property type="match status" value="2"/>
</dbReference>
<feature type="signal peptide" evidence="10">
    <location>
        <begin position="1"/>
        <end position="18"/>
    </location>
</feature>
<keyword evidence="7 9" id="KW-0408">Iron</keyword>
<dbReference type="InterPro" id="IPR036249">
    <property type="entry name" value="Thioredoxin-like_sf"/>
</dbReference>
<dbReference type="Gene3D" id="3.40.30.10">
    <property type="entry name" value="Glutaredoxin"/>
    <property type="match status" value="1"/>
</dbReference>
<keyword evidence="5 10" id="KW-0732">Signal</keyword>